<evidence type="ECO:0000313" key="2">
    <source>
        <dbReference type="EMBL" id="MBO8415774.1"/>
    </source>
</evidence>
<reference evidence="2" key="2">
    <citation type="journal article" date="2021" name="PeerJ">
        <title>Extensive microbial diversity within the chicken gut microbiome revealed by metagenomics and culture.</title>
        <authorList>
            <person name="Gilroy R."/>
            <person name="Ravi A."/>
            <person name="Getino M."/>
            <person name="Pursley I."/>
            <person name="Horton D.L."/>
            <person name="Alikhan N.F."/>
            <person name="Baker D."/>
            <person name="Gharbi K."/>
            <person name="Hall N."/>
            <person name="Watson M."/>
            <person name="Adriaenssens E.M."/>
            <person name="Foster-Nyarko E."/>
            <person name="Jarju S."/>
            <person name="Secka A."/>
            <person name="Antonio M."/>
            <person name="Oren A."/>
            <person name="Chaudhuri R.R."/>
            <person name="La Ragione R."/>
            <person name="Hildebrand F."/>
            <person name="Pallen M.J."/>
        </authorList>
    </citation>
    <scope>NUCLEOTIDE SEQUENCE</scope>
    <source>
        <strain evidence="2">17213</strain>
    </source>
</reference>
<dbReference type="EMBL" id="JADINH010000112">
    <property type="protein sequence ID" value="MBO8415774.1"/>
    <property type="molecule type" value="Genomic_DNA"/>
</dbReference>
<sequence>MNKAKIAALSSIIAASIFCALPAQADDKKPSAYGTLNVVGIGEYEAAPDEAVLNFQISAQEATASAARDKVEAGVSAFLKELSALKLPEGAVIAETLSVSPRFNYKDGKSELAGYQGSRMVSVTLADFTKIGEVTDLAFKSGINEVAGFSYQLKDPKAAQKKARELAIADAKAKAQELADGFEVKLLGPKTMSFELNQGVIMPRTMLMAASMDNSAGSRADYTVDEITIKAQVSVTYNFKAKHE</sequence>
<organism evidence="2 3">
    <name type="scientific">Candidatus Avisuccinivibrio stercorigallinarum</name>
    <dbReference type="NCBI Taxonomy" id="2840704"/>
    <lineage>
        <taxon>Bacteria</taxon>
        <taxon>Pseudomonadati</taxon>
        <taxon>Pseudomonadota</taxon>
        <taxon>Gammaproteobacteria</taxon>
        <taxon>Aeromonadales</taxon>
        <taxon>Succinivibrionaceae</taxon>
        <taxon>Succinivibrionaceae incertae sedis</taxon>
        <taxon>Candidatus Avisuccinivibrio</taxon>
    </lineage>
</organism>
<feature type="signal peptide" evidence="1">
    <location>
        <begin position="1"/>
        <end position="25"/>
    </location>
</feature>
<dbReference type="Gene3D" id="3.30.70.2970">
    <property type="entry name" value="Protein of unknown function (DUF541), domain 2"/>
    <property type="match status" value="1"/>
</dbReference>
<dbReference type="PANTHER" id="PTHR34387">
    <property type="entry name" value="SLR1258 PROTEIN"/>
    <property type="match status" value="1"/>
</dbReference>
<feature type="chain" id="PRO_5038671247" evidence="1">
    <location>
        <begin position="26"/>
        <end position="244"/>
    </location>
</feature>
<evidence type="ECO:0000313" key="3">
    <source>
        <dbReference type="Proteomes" id="UP000823631"/>
    </source>
</evidence>
<dbReference type="InterPro" id="IPR052022">
    <property type="entry name" value="26kDa_periplasmic_antigen"/>
</dbReference>
<dbReference type="Gene3D" id="3.30.110.170">
    <property type="entry name" value="Protein of unknown function (DUF541), domain 1"/>
    <property type="match status" value="1"/>
</dbReference>
<gene>
    <name evidence="2" type="ORF">IAB19_05295</name>
</gene>
<evidence type="ECO:0000256" key="1">
    <source>
        <dbReference type="SAM" id="SignalP"/>
    </source>
</evidence>
<proteinExistence type="predicted"/>
<dbReference type="AlphaFoldDB" id="A0A9D9D9U8"/>
<protein>
    <submittedName>
        <fullName evidence="2">SIMPL domain-containing protein</fullName>
    </submittedName>
</protein>
<dbReference type="GO" id="GO:0006974">
    <property type="term" value="P:DNA damage response"/>
    <property type="evidence" value="ECO:0007669"/>
    <property type="project" value="TreeGrafter"/>
</dbReference>
<dbReference type="InterPro" id="IPR007497">
    <property type="entry name" value="SIMPL/DUF541"/>
</dbReference>
<name>A0A9D9D9U8_9GAMM</name>
<reference evidence="2" key="1">
    <citation type="submission" date="2020-10" db="EMBL/GenBank/DDBJ databases">
        <authorList>
            <person name="Gilroy R."/>
        </authorList>
    </citation>
    <scope>NUCLEOTIDE SEQUENCE</scope>
    <source>
        <strain evidence="2">17213</strain>
    </source>
</reference>
<dbReference type="PANTHER" id="PTHR34387:SF1">
    <property type="entry name" value="PERIPLASMIC IMMUNOGENIC PROTEIN"/>
    <property type="match status" value="1"/>
</dbReference>
<keyword evidence="1" id="KW-0732">Signal</keyword>
<comment type="caution">
    <text evidence="2">The sequence shown here is derived from an EMBL/GenBank/DDBJ whole genome shotgun (WGS) entry which is preliminary data.</text>
</comment>
<dbReference type="Pfam" id="PF04402">
    <property type="entry name" value="SIMPL"/>
    <property type="match status" value="1"/>
</dbReference>
<accession>A0A9D9D9U8</accession>
<dbReference type="Proteomes" id="UP000823631">
    <property type="component" value="Unassembled WGS sequence"/>
</dbReference>